<organism evidence="1 2">
    <name type="scientific">Opisthorchis viverrini</name>
    <name type="common">Southeast Asian liver fluke</name>
    <dbReference type="NCBI Taxonomy" id="6198"/>
    <lineage>
        <taxon>Eukaryota</taxon>
        <taxon>Metazoa</taxon>
        <taxon>Spiralia</taxon>
        <taxon>Lophotrochozoa</taxon>
        <taxon>Platyhelminthes</taxon>
        <taxon>Trematoda</taxon>
        <taxon>Digenea</taxon>
        <taxon>Opisthorchiida</taxon>
        <taxon>Opisthorchiata</taxon>
        <taxon>Opisthorchiidae</taxon>
        <taxon>Opisthorchis</taxon>
    </lineage>
</organism>
<name>A0A075A395_OPIVI</name>
<dbReference type="KEGG" id="ovi:T265_14993"/>
<sequence>MTARHRKDVTAERFRFHFDGKPEFLISFVRWLVQPSHILAGLNVQTVIQGEQQAALASTLDSLDIDACCETRVQYSSTVFELTAPSLSTRFRLLSCGDPEAATAGCARVVSILNHRVGGPLTDCLFTDGGLRAARLTSSVKKSHKLEVDRCPFVVSAYVPTECSFDTIKGNFHVALNAMLRWAKCLCGGRKFECTFEQTSHI</sequence>
<dbReference type="Proteomes" id="UP000054324">
    <property type="component" value="Unassembled WGS sequence"/>
</dbReference>
<reference evidence="1 2" key="1">
    <citation type="submission" date="2013-11" db="EMBL/GenBank/DDBJ databases">
        <title>Opisthorchis viverrini - life in the bile duct.</title>
        <authorList>
            <person name="Young N.D."/>
            <person name="Nagarajan N."/>
            <person name="Lin S.J."/>
            <person name="Korhonen P.K."/>
            <person name="Jex A.R."/>
            <person name="Hall R.S."/>
            <person name="Safavi-Hemami H."/>
            <person name="Kaewkong W."/>
            <person name="Bertrand D."/>
            <person name="Gao S."/>
            <person name="Seet Q."/>
            <person name="Wongkham S."/>
            <person name="Teh B.T."/>
            <person name="Wongkham C."/>
            <person name="Intapan P.M."/>
            <person name="Maleewong W."/>
            <person name="Yang X."/>
            <person name="Hu M."/>
            <person name="Wang Z."/>
            <person name="Hofmann A."/>
            <person name="Sternberg P.W."/>
            <person name="Tan P."/>
            <person name="Wang J."/>
            <person name="Gasser R.B."/>
        </authorList>
    </citation>
    <scope>NUCLEOTIDE SEQUENCE [LARGE SCALE GENOMIC DNA]</scope>
</reference>
<dbReference type="GeneID" id="20329159"/>
<dbReference type="EMBL" id="KL596935">
    <property type="protein sequence ID" value="KER21874.1"/>
    <property type="molecule type" value="Genomic_DNA"/>
</dbReference>
<keyword evidence="2" id="KW-1185">Reference proteome</keyword>
<evidence type="ECO:0000313" key="2">
    <source>
        <dbReference type="Proteomes" id="UP000054324"/>
    </source>
</evidence>
<dbReference type="AlphaFoldDB" id="A0A075A395"/>
<dbReference type="RefSeq" id="XP_009174384.1">
    <property type="nucleotide sequence ID" value="XM_009176120.1"/>
</dbReference>
<evidence type="ECO:0000313" key="1">
    <source>
        <dbReference type="EMBL" id="KER21874.1"/>
    </source>
</evidence>
<proteinExistence type="predicted"/>
<dbReference type="CTD" id="20329159"/>
<gene>
    <name evidence="1" type="ORF">T265_14993</name>
</gene>
<dbReference type="OrthoDB" id="6272694at2759"/>
<accession>A0A075A395</accession>
<protein>
    <submittedName>
        <fullName evidence="1">Uncharacterized protein</fullName>
    </submittedName>
</protein>